<accession>A0ABS6NNG7</accession>
<dbReference type="InterPro" id="IPR023631">
    <property type="entry name" value="Amidase_dom"/>
</dbReference>
<dbReference type="Pfam" id="PF01425">
    <property type="entry name" value="Amidase"/>
    <property type="match status" value="1"/>
</dbReference>
<comment type="caution">
    <text evidence="2">The sequence shown here is derived from an EMBL/GenBank/DDBJ whole genome shotgun (WGS) entry which is preliminary data.</text>
</comment>
<evidence type="ECO:0000313" key="3">
    <source>
        <dbReference type="Proteomes" id="UP000722165"/>
    </source>
</evidence>
<dbReference type="EMBL" id="JAHSPR010000003">
    <property type="protein sequence ID" value="MBV4396782.1"/>
    <property type="molecule type" value="Genomic_DNA"/>
</dbReference>
<evidence type="ECO:0000313" key="2">
    <source>
        <dbReference type="EMBL" id="MBV4396782.1"/>
    </source>
</evidence>
<dbReference type="PANTHER" id="PTHR11895">
    <property type="entry name" value="TRANSAMIDASE"/>
    <property type="match status" value="1"/>
</dbReference>
<dbReference type="PROSITE" id="PS00571">
    <property type="entry name" value="AMIDASES"/>
    <property type="match status" value="1"/>
</dbReference>
<dbReference type="PANTHER" id="PTHR11895:SF176">
    <property type="entry name" value="AMIDASE AMID-RELATED"/>
    <property type="match status" value="1"/>
</dbReference>
<name>A0ABS6NNG7_9BURK</name>
<dbReference type="InterPro" id="IPR000120">
    <property type="entry name" value="Amidase"/>
</dbReference>
<keyword evidence="3" id="KW-1185">Reference proteome</keyword>
<organism evidence="2 3">
    <name type="scientific">Advenella alkanexedens</name>
    <dbReference type="NCBI Taxonomy" id="1481665"/>
    <lineage>
        <taxon>Bacteria</taxon>
        <taxon>Pseudomonadati</taxon>
        <taxon>Pseudomonadota</taxon>
        <taxon>Betaproteobacteria</taxon>
        <taxon>Burkholderiales</taxon>
        <taxon>Alcaligenaceae</taxon>
    </lineage>
</organism>
<protein>
    <submittedName>
        <fullName evidence="2">Amidase</fullName>
    </submittedName>
</protein>
<sequence length="462" mass="50364">MDNYAFCSIIELAAHLELKNISAEALTRIFLSRIDKHNQLLNAYINVFPEQALEQARESDVRRKKGMSLGWLDGIPMGIKDLCEIEGSITTGGSKEWINRISTETAEVIEKLRAHGVVILGKTHTVEWAFGGWGTNALLGTPRNPWDRWQHRIPGGSSSGSAVAVAAGLAAAAIGTDTGGSVRIPAALNSVTGLKTTVGRIATQGVLPLSHSLDSVGVFTRCADDAAIVFDAMMNAPAQSRLQENYRIHGLEGADLGGKVICVLPDEQYETQVQRSVRLGVRDMVRMAEMAGAKLVRKALPFSMETAMNNCGRLIAAEGWRVHKEHIADPEKQIDPNVRQRVLAGQNIDDRNYAELLAQHAAMKTIWQEWMDGVDALLIPATPFTALPLNQVDENSTSIGFFTRFVNWTGACALSIQAGFDPQNLPVGAQLVGKANHEYTLLQIASVIQRMTAWHAYHPMVG</sequence>
<evidence type="ECO:0000259" key="1">
    <source>
        <dbReference type="Pfam" id="PF01425"/>
    </source>
</evidence>
<dbReference type="RefSeq" id="WP_217734840.1">
    <property type="nucleotide sequence ID" value="NZ_JAHSPR010000003.1"/>
</dbReference>
<dbReference type="Proteomes" id="UP000722165">
    <property type="component" value="Unassembled WGS sequence"/>
</dbReference>
<proteinExistence type="predicted"/>
<gene>
    <name evidence="2" type="ORF">KU392_05870</name>
</gene>
<feature type="domain" description="Amidase" evidence="1">
    <location>
        <begin position="26"/>
        <end position="442"/>
    </location>
</feature>
<reference evidence="2 3" key="1">
    <citation type="submission" date="2021-06" db="EMBL/GenBank/DDBJ databases">
        <authorList>
            <person name="Lu T."/>
            <person name="Wang Q."/>
            <person name="Han X."/>
        </authorList>
    </citation>
    <scope>NUCLEOTIDE SEQUENCE [LARGE SCALE GENOMIC DNA]</scope>
    <source>
        <strain evidence="2 3">LAM0050</strain>
    </source>
</reference>
<dbReference type="InterPro" id="IPR020556">
    <property type="entry name" value="Amidase_CS"/>
</dbReference>